<accession>A0A8D9P3Y1</accession>
<dbReference type="AlphaFoldDB" id="A0A8D9P3Y1"/>
<organism evidence="4 5">
    <name type="scientific">Parabacteroides distasonis</name>
    <dbReference type="NCBI Taxonomy" id="823"/>
    <lineage>
        <taxon>Bacteria</taxon>
        <taxon>Pseudomonadati</taxon>
        <taxon>Bacteroidota</taxon>
        <taxon>Bacteroidia</taxon>
        <taxon>Bacteroidales</taxon>
        <taxon>Tannerellaceae</taxon>
        <taxon>Parabacteroides</taxon>
    </lineage>
</organism>
<evidence type="ECO:0000256" key="3">
    <source>
        <dbReference type="ARBA" id="ARBA00023315"/>
    </source>
</evidence>
<dbReference type="InterPro" id="IPR011004">
    <property type="entry name" value="Trimer_LpxA-like_sf"/>
</dbReference>
<keyword evidence="3" id="KW-0012">Acyltransferase</keyword>
<dbReference type="GO" id="GO:0016746">
    <property type="term" value="F:acyltransferase activity"/>
    <property type="evidence" value="ECO:0007669"/>
    <property type="project" value="UniProtKB-KW"/>
</dbReference>
<comment type="similarity">
    <text evidence="1">Belongs to the transferase hexapeptide repeat family.</text>
</comment>
<comment type="caution">
    <text evidence="4">The sequence shown here is derived from an EMBL/GenBank/DDBJ whole genome shotgun (WGS) entry which is preliminary data.</text>
</comment>
<dbReference type="Proteomes" id="UP000095455">
    <property type="component" value="Unassembled WGS sequence"/>
</dbReference>
<dbReference type="RefSeq" id="WP_011966986.1">
    <property type="nucleotide sequence ID" value="NZ_CAXSSW010000012.1"/>
</dbReference>
<dbReference type="SUPFAM" id="SSF51161">
    <property type="entry name" value="Trimeric LpxA-like enzymes"/>
    <property type="match status" value="1"/>
</dbReference>
<sequence>MFMDSFYSRSELEHIGFATIGKNVLLSRKASIYSPAMISIGDNVRIDDFCILSGCIGIGSQVHISAYVALYGGMGITIEDYSGVSARTTIYSAVDDFGGDYLIGPMCPVEMTHVMGGPVVLQKYVQVGASCVVMPSLTVAEGSVVGAMSFVNQSLASWGIYAGVPVRRLRDRSKKLLKFTK</sequence>
<dbReference type="PANTHER" id="PTHR43300:SF12">
    <property type="entry name" value="CHLORAMPHENICOL ACETYLTRANSFERASE"/>
    <property type="match status" value="1"/>
</dbReference>
<proteinExistence type="inferred from homology"/>
<dbReference type="EMBL" id="CYYK01000013">
    <property type="protein sequence ID" value="CUO91359.1"/>
    <property type="molecule type" value="Genomic_DNA"/>
</dbReference>
<gene>
    <name evidence="4" type="ORF">ERS852380_03444</name>
</gene>
<evidence type="ECO:0000313" key="5">
    <source>
        <dbReference type="Proteomes" id="UP000095455"/>
    </source>
</evidence>
<dbReference type="Gene3D" id="2.160.10.10">
    <property type="entry name" value="Hexapeptide repeat proteins"/>
    <property type="match status" value="1"/>
</dbReference>
<protein>
    <submittedName>
        <fullName evidence="4">Putative acyl transferase</fullName>
    </submittedName>
</protein>
<evidence type="ECO:0000313" key="4">
    <source>
        <dbReference type="EMBL" id="CUO91359.1"/>
    </source>
</evidence>
<reference evidence="4 5" key="1">
    <citation type="submission" date="2015-09" db="EMBL/GenBank/DDBJ databases">
        <authorList>
            <consortium name="Pathogen Informatics"/>
        </authorList>
    </citation>
    <scope>NUCLEOTIDE SEQUENCE [LARGE SCALE GENOMIC DNA]</scope>
    <source>
        <strain evidence="4 5">2789STDY5608822</strain>
    </source>
</reference>
<evidence type="ECO:0000256" key="1">
    <source>
        <dbReference type="ARBA" id="ARBA00007274"/>
    </source>
</evidence>
<name>A0A8D9P3Y1_PARDI</name>
<dbReference type="PANTHER" id="PTHR43300">
    <property type="entry name" value="ACETYLTRANSFERASE"/>
    <property type="match status" value="1"/>
</dbReference>
<evidence type="ECO:0000256" key="2">
    <source>
        <dbReference type="ARBA" id="ARBA00022679"/>
    </source>
</evidence>
<dbReference type="OMA" id="DDWYIYA"/>
<dbReference type="InterPro" id="IPR050179">
    <property type="entry name" value="Trans_hexapeptide_repeat"/>
</dbReference>
<keyword evidence="2 4" id="KW-0808">Transferase</keyword>